<dbReference type="GO" id="GO:0005975">
    <property type="term" value="P:carbohydrate metabolic process"/>
    <property type="evidence" value="ECO:0007669"/>
    <property type="project" value="InterPro"/>
</dbReference>
<dbReference type="InterPro" id="IPR014718">
    <property type="entry name" value="GH-type_carb-bd"/>
</dbReference>
<protein>
    <recommendedName>
        <fullName evidence="3">Aldose 1-epimerase</fullName>
    </recommendedName>
</protein>
<keyword evidence="2" id="KW-1185">Reference proteome</keyword>
<reference evidence="1 2" key="1">
    <citation type="submission" date="2019-12" db="EMBL/GenBank/DDBJ databases">
        <title>Paraburkholderia acidiphila 7Q-K02 sp. nov and Paraburkholderia acidisoli DHF22 sp. nov., two strains isolated from forest soil.</title>
        <authorList>
            <person name="Gao Z."/>
            <person name="Qiu L."/>
        </authorList>
    </citation>
    <scope>NUCLEOTIDE SEQUENCE [LARGE SCALE GENOMIC DNA]</scope>
    <source>
        <strain evidence="1 2">DHF22</strain>
    </source>
</reference>
<dbReference type="InterPro" id="IPR011013">
    <property type="entry name" value="Gal_mutarotase_sf_dom"/>
</dbReference>
<evidence type="ECO:0000313" key="1">
    <source>
        <dbReference type="EMBL" id="QGZ65563.1"/>
    </source>
</evidence>
<organism evidence="1 2">
    <name type="scientific">Paraburkholderia acidisoli</name>
    <dbReference type="NCBI Taxonomy" id="2571748"/>
    <lineage>
        <taxon>Bacteria</taxon>
        <taxon>Pseudomonadati</taxon>
        <taxon>Pseudomonadota</taxon>
        <taxon>Betaproteobacteria</taxon>
        <taxon>Burkholderiales</taxon>
        <taxon>Burkholderiaceae</taxon>
        <taxon>Paraburkholderia</taxon>
    </lineage>
</organism>
<dbReference type="KEGG" id="pacs:FAZ98_27865"/>
<dbReference type="OrthoDB" id="9808779at2"/>
<sequence length="297" mass="32324">MPDHRITLDNGILEAEIAPQLGARVCTLKAHDGNVDLLVPLHKWDAPEHGWPKAGAYPLIPYSNRIVGARLNFGNEIHALKPHPLDLPNSLHGHAQRRAWQLASHTVQRAELVLHSEASEDWPWPFEARIVFTLNAAALDVTLALRNTGTRAMPAGLGWHPFLAVDSTSTVHFQASRRWQLDPAFVPTGASFPISGVTELTPNDWQDRDCAIYASEWNGSASITRTGGTVRLATAAPLTHLVAYAPRSGSFCCIEPVSHVANGFNFAAQDIEGTGTHVLEPGANFAAQVTLSWKANR</sequence>
<dbReference type="SUPFAM" id="SSF74650">
    <property type="entry name" value="Galactose mutarotase-like"/>
    <property type="match status" value="1"/>
</dbReference>
<proteinExistence type="predicted"/>
<dbReference type="GO" id="GO:0016853">
    <property type="term" value="F:isomerase activity"/>
    <property type="evidence" value="ECO:0007669"/>
    <property type="project" value="InterPro"/>
</dbReference>
<evidence type="ECO:0000313" key="2">
    <source>
        <dbReference type="Proteomes" id="UP000433577"/>
    </source>
</evidence>
<gene>
    <name evidence="1" type="ORF">FAZ98_27865</name>
</gene>
<name>A0A7Z2GPI0_9BURK</name>
<dbReference type="Gene3D" id="2.70.98.10">
    <property type="match status" value="1"/>
</dbReference>
<dbReference type="GO" id="GO:0030246">
    <property type="term" value="F:carbohydrate binding"/>
    <property type="evidence" value="ECO:0007669"/>
    <property type="project" value="InterPro"/>
</dbReference>
<dbReference type="Pfam" id="PF01263">
    <property type="entry name" value="Aldose_epim"/>
    <property type="match status" value="1"/>
</dbReference>
<evidence type="ECO:0008006" key="3">
    <source>
        <dbReference type="Google" id="ProtNLM"/>
    </source>
</evidence>
<accession>A0A7Z2GPI0</accession>
<dbReference type="RefSeq" id="WP_158956125.1">
    <property type="nucleotide sequence ID" value="NZ_CP046915.1"/>
</dbReference>
<dbReference type="AlphaFoldDB" id="A0A7Z2GPI0"/>
<dbReference type="InterPro" id="IPR008183">
    <property type="entry name" value="Aldose_1/G6P_1-epimerase"/>
</dbReference>
<dbReference type="EMBL" id="CP046915">
    <property type="protein sequence ID" value="QGZ65563.1"/>
    <property type="molecule type" value="Genomic_DNA"/>
</dbReference>
<dbReference type="Proteomes" id="UP000433577">
    <property type="component" value="Chromosome 3"/>
</dbReference>